<organism evidence="2 3">
    <name type="scientific">Carboxydocella sporoproducens DSM 16521</name>
    <dbReference type="NCBI Taxonomy" id="1121270"/>
    <lineage>
        <taxon>Bacteria</taxon>
        <taxon>Bacillati</taxon>
        <taxon>Bacillota</taxon>
        <taxon>Clostridia</taxon>
        <taxon>Eubacteriales</taxon>
        <taxon>Clostridiales Family XVI. Incertae Sedis</taxon>
        <taxon>Carboxydocella</taxon>
    </lineage>
</organism>
<evidence type="ECO:0000313" key="3">
    <source>
        <dbReference type="Proteomes" id="UP000189933"/>
    </source>
</evidence>
<reference evidence="3" key="1">
    <citation type="submission" date="2017-02" db="EMBL/GenBank/DDBJ databases">
        <authorList>
            <person name="Varghese N."/>
            <person name="Submissions S."/>
        </authorList>
    </citation>
    <scope>NUCLEOTIDE SEQUENCE [LARGE SCALE GENOMIC DNA]</scope>
    <source>
        <strain evidence="3">DSM 16521</strain>
    </source>
</reference>
<sequence length="217" mass="23697">MMAKLIKKLSIALSVVALFFAYSAVAFAATSVDSINAADVKERIVQGKVTINIISEGKILVSKELQGLTVAVGNLETTTNEHGNYVLSKVPFGNANIIVTYGKKELAREKLGNFDGTERKDIVINIPYSELKNNMHPESDGVTGQAYIPCLDNNGWFNYGPSTPEHIGFPGSDCDISLGNYAECWPEVFGEGTRYCDGTKNCSRLIGHSMYWHSHAI</sequence>
<dbReference type="Proteomes" id="UP000189933">
    <property type="component" value="Unassembled WGS sequence"/>
</dbReference>
<dbReference type="EMBL" id="FUXM01000070">
    <property type="protein sequence ID" value="SKA29401.1"/>
    <property type="molecule type" value="Genomic_DNA"/>
</dbReference>
<feature type="signal peptide" evidence="1">
    <location>
        <begin position="1"/>
        <end position="28"/>
    </location>
</feature>
<accession>A0A1T4SNE2</accession>
<keyword evidence="1" id="KW-0732">Signal</keyword>
<evidence type="ECO:0000313" key="2">
    <source>
        <dbReference type="EMBL" id="SKA29401.1"/>
    </source>
</evidence>
<dbReference type="AlphaFoldDB" id="A0A1T4SNE2"/>
<feature type="chain" id="PRO_5013092092" description="Carboxypeptidase regulatory-like domain-containing protein" evidence="1">
    <location>
        <begin position="29"/>
        <end position="217"/>
    </location>
</feature>
<gene>
    <name evidence="2" type="ORF">SAMN02745885_02767</name>
</gene>
<protein>
    <recommendedName>
        <fullName evidence="4">Carboxypeptidase regulatory-like domain-containing protein</fullName>
    </recommendedName>
</protein>
<evidence type="ECO:0008006" key="4">
    <source>
        <dbReference type="Google" id="ProtNLM"/>
    </source>
</evidence>
<proteinExistence type="predicted"/>
<keyword evidence="3" id="KW-1185">Reference proteome</keyword>
<evidence type="ECO:0000256" key="1">
    <source>
        <dbReference type="SAM" id="SignalP"/>
    </source>
</evidence>
<name>A0A1T4SNE2_9FIRM</name>